<name>A0A4C1XV80_EUMVA</name>
<organism evidence="2 3">
    <name type="scientific">Eumeta variegata</name>
    <name type="common">Bagworm moth</name>
    <name type="synonym">Eumeta japonica</name>
    <dbReference type="NCBI Taxonomy" id="151549"/>
    <lineage>
        <taxon>Eukaryota</taxon>
        <taxon>Metazoa</taxon>
        <taxon>Ecdysozoa</taxon>
        <taxon>Arthropoda</taxon>
        <taxon>Hexapoda</taxon>
        <taxon>Insecta</taxon>
        <taxon>Pterygota</taxon>
        <taxon>Neoptera</taxon>
        <taxon>Endopterygota</taxon>
        <taxon>Lepidoptera</taxon>
        <taxon>Glossata</taxon>
        <taxon>Ditrysia</taxon>
        <taxon>Tineoidea</taxon>
        <taxon>Psychidae</taxon>
        <taxon>Oiketicinae</taxon>
        <taxon>Eumeta</taxon>
    </lineage>
</organism>
<dbReference type="Proteomes" id="UP000299102">
    <property type="component" value="Unassembled WGS sequence"/>
</dbReference>
<keyword evidence="3" id="KW-1185">Reference proteome</keyword>
<feature type="region of interest" description="Disordered" evidence="1">
    <location>
        <begin position="1"/>
        <end position="102"/>
    </location>
</feature>
<proteinExistence type="predicted"/>
<gene>
    <name evidence="2" type="ORF">EVAR_85641_1</name>
</gene>
<accession>A0A4C1XV80</accession>
<dbReference type="EMBL" id="BGZK01000958">
    <property type="protein sequence ID" value="GBP66494.1"/>
    <property type="molecule type" value="Genomic_DNA"/>
</dbReference>
<feature type="compositionally biased region" description="Polar residues" evidence="1">
    <location>
        <begin position="58"/>
        <end position="74"/>
    </location>
</feature>
<evidence type="ECO:0000313" key="3">
    <source>
        <dbReference type="Proteomes" id="UP000299102"/>
    </source>
</evidence>
<evidence type="ECO:0000256" key="1">
    <source>
        <dbReference type="SAM" id="MobiDB-lite"/>
    </source>
</evidence>
<comment type="caution">
    <text evidence="2">The sequence shown here is derived from an EMBL/GenBank/DDBJ whole genome shotgun (WGS) entry which is preliminary data.</text>
</comment>
<reference evidence="2 3" key="1">
    <citation type="journal article" date="2019" name="Commun. Biol.">
        <title>The bagworm genome reveals a unique fibroin gene that provides high tensile strength.</title>
        <authorList>
            <person name="Kono N."/>
            <person name="Nakamura H."/>
            <person name="Ohtoshi R."/>
            <person name="Tomita M."/>
            <person name="Numata K."/>
            <person name="Arakawa K."/>
        </authorList>
    </citation>
    <scope>NUCLEOTIDE SEQUENCE [LARGE SCALE GENOMIC DNA]</scope>
</reference>
<dbReference type="AlphaFoldDB" id="A0A4C1XV80"/>
<sequence>MARASADGGGSSIRRSDPASVTLTIHICKRTRHRSKDLNRTAPPAATAESHKCHVVQRLTTAYAGNTRPTTTPSGEGPCGRCRPRAERGRRAHARPRKPFIY</sequence>
<feature type="compositionally biased region" description="Basic residues" evidence="1">
    <location>
        <begin position="90"/>
        <end position="102"/>
    </location>
</feature>
<evidence type="ECO:0000313" key="2">
    <source>
        <dbReference type="EMBL" id="GBP66494.1"/>
    </source>
</evidence>
<protein>
    <submittedName>
        <fullName evidence="2">Uncharacterized protein</fullName>
    </submittedName>
</protein>